<reference evidence="1 2" key="1">
    <citation type="submission" date="2020-08" db="EMBL/GenBank/DDBJ databases">
        <title>Genomic Encyclopedia of Type Strains, Phase IV (KMG-IV): sequencing the most valuable type-strain genomes for metagenomic binning, comparative biology and taxonomic classification.</title>
        <authorList>
            <person name="Goeker M."/>
        </authorList>
    </citation>
    <scope>NUCLEOTIDE SEQUENCE [LARGE SCALE GENOMIC DNA]</scope>
    <source>
        <strain evidence="1 2">DSM 102189</strain>
    </source>
</reference>
<dbReference type="Proteomes" id="UP000538147">
    <property type="component" value="Unassembled WGS sequence"/>
</dbReference>
<keyword evidence="2" id="KW-1185">Reference proteome</keyword>
<protein>
    <submittedName>
        <fullName evidence="1">RNA polymerase subunit RPABC4/transcription elongation factor Spt4</fullName>
    </submittedName>
</protein>
<sequence length="100" mass="11257">MIDTRHYLDEKGDIEPKKGPARKLADFTTAVIAHASDFNRSESTHGPVCFKCRKRDNHHVDTGMTDDDAVVWHCPACGTEGRVSNWRGTLWDFSHGMLSN</sequence>
<dbReference type="RefSeq" id="WP_188945112.1">
    <property type="nucleotide sequence ID" value="NZ_JACIIV010000021.1"/>
</dbReference>
<comment type="caution">
    <text evidence="1">The sequence shown here is derived from an EMBL/GenBank/DDBJ whole genome shotgun (WGS) entry which is preliminary data.</text>
</comment>
<dbReference type="EMBL" id="JACIIV010000021">
    <property type="protein sequence ID" value="MBB6228610.1"/>
    <property type="molecule type" value="Genomic_DNA"/>
</dbReference>
<evidence type="ECO:0000313" key="2">
    <source>
        <dbReference type="Proteomes" id="UP000538147"/>
    </source>
</evidence>
<keyword evidence="1" id="KW-0648">Protein biosynthesis</keyword>
<dbReference type="AlphaFoldDB" id="A0A841L843"/>
<dbReference type="GO" id="GO:0003746">
    <property type="term" value="F:translation elongation factor activity"/>
    <property type="evidence" value="ECO:0007669"/>
    <property type="project" value="UniProtKB-KW"/>
</dbReference>
<name>A0A841L843_9SPHN</name>
<accession>A0A841L843</accession>
<gene>
    <name evidence="1" type="ORF">FHS79_002800</name>
</gene>
<keyword evidence="1" id="KW-0251">Elongation factor</keyword>
<evidence type="ECO:0000313" key="1">
    <source>
        <dbReference type="EMBL" id="MBB6228610.1"/>
    </source>
</evidence>
<organism evidence="1 2">
    <name type="scientific">Polymorphobacter multimanifer</name>
    <dbReference type="NCBI Taxonomy" id="1070431"/>
    <lineage>
        <taxon>Bacteria</taxon>
        <taxon>Pseudomonadati</taxon>
        <taxon>Pseudomonadota</taxon>
        <taxon>Alphaproteobacteria</taxon>
        <taxon>Sphingomonadales</taxon>
        <taxon>Sphingosinicellaceae</taxon>
        <taxon>Polymorphobacter</taxon>
    </lineage>
</organism>
<proteinExistence type="predicted"/>